<evidence type="ECO:0000313" key="2">
    <source>
        <dbReference type="Proteomes" id="UP000765509"/>
    </source>
</evidence>
<sequence length="128" mass="14986">MNLKYDIQTEIILITEKMDNINKANLNIPNLSTPFSHIRSPVKPKVETKHNLMEELSQHDNNHLLIEEAPQLKAWSAFTGEGKDNNVSFIKIIHILKEDYAIPDELIMAKLHSLSERSENKWYYFIRK</sequence>
<dbReference type="Proteomes" id="UP000765509">
    <property type="component" value="Unassembled WGS sequence"/>
</dbReference>
<dbReference type="AlphaFoldDB" id="A0A9Q3BEP7"/>
<organism evidence="1 2">
    <name type="scientific">Austropuccinia psidii MF-1</name>
    <dbReference type="NCBI Taxonomy" id="1389203"/>
    <lineage>
        <taxon>Eukaryota</taxon>
        <taxon>Fungi</taxon>
        <taxon>Dikarya</taxon>
        <taxon>Basidiomycota</taxon>
        <taxon>Pucciniomycotina</taxon>
        <taxon>Pucciniomycetes</taxon>
        <taxon>Pucciniales</taxon>
        <taxon>Sphaerophragmiaceae</taxon>
        <taxon>Austropuccinia</taxon>
    </lineage>
</organism>
<accession>A0A9Q3BEP7</accession>
<comment type="caution">
    <text evidence="1">The sequence shown here is derived from an EMBL/GenBank/DDBJ whole genome shotgun (WGS) entry which is preliminary data.</text>
</comment>
<proteinExistence type="predicted"/>
<dbReference type="EMBL" id="AVOT02000591">
    <property type="protein sequence ID" value="MBW0463581.1"/>
    <property type="molecule type" value="Genomic_DNA"/>
</dbReference>
<dbReference type="OrthoDB" id="2518328at2759"/>
<keyword evidence="2" id="KW-1185">Reference proteome</keyword>
<reference evidence="1" key="1">
    <citation type="submission" date="2021-03" db="EMBL/GenBank/DDBJ databases">
        <title>Draft genome sequence of rust myrtle Austropuccinia psidii MF-1, a brazilian biotype.</title>
        <authorList>
            <person name="Quecine M.C."/>
            <person name="Pachon D.M.R."/>
            <person name="Bonatelli M.L."/>
            <person name="Correr F.H."/>
            <person name="Franceschini L.M."/>
            <person name="Leite T.F."/>
            <person name="Margarido G.R.A."/>
            <person name="Almeida C.A."/>
            <person name="Ferrarezi J.A."/>
            <person name="Labate C.A."/>
        </authorList>
    </citation>
    <scope>NUCLEOTIDE SEQUENCE</scope>
    <source>
        <strain evidence="1">MF-1</strain>
    </source>
</reference>
<evidence type="ECO:0000313" key="1">
    <source>
        <dbReference type="EMBL" id="MBW0463581.1"/>
    </source>
</evidence>
<protein>
    <submittedName>
        <fullName evidence="1">Uncharacterized protein</fullName>
    </submittedName>
</protein>
<name>A0A9Q3BEP7_9BASI</name>
<gene>
    <name evidence="1" type="ORF">O181_003296</name>
</gene>